<keyword evidence="1" id="KW-0805">Transcription regulation</keyword>
<sequence>MAPRRRQIKLTDPRMIRALSHPARIQAVEELYGGRVATSTELASMTGLTPSAMSYHLRALEKYGIVERDSPATDGRERPWRAAAREISVHSTPTRAQQAATGLLVGRVFEGLQSTLSAYAKAEKHQPAEWQTKANFDTTVLYLTAEETSDLIAAVGKVLEPYRKKSKRRRKNTRRVRAAFLAVPELD</sequence>
<evidence type="ECO:0000256" key="3">
    <source>
        <dbReference type="ARBA" id="ARBA00023163"/>
    </source>
</evidence>
<dbReference type="InterPro" id="IPR036390">
    <property type="entry name" value="WH_DNA-bd_sf"/>
</dbReference>
<keyword evidence="2" id="KW-0238">DNA-binding</keyword>
<comment type="caution">
    <text evidence="5">The sequence shown here is derived from an EMBL/GenBank/DDBJ whole genome shotgun (WGS) entry which is preliminary data.</text>
</comment>
<dbReference type="EMBL" id="JBHRZH010000001">
    <property type="protein sequence ID" value="MFC3759459.1"/>
    <property type="molecule type" value="Genomic_DNA"/>
</dbReference>
<dbReference type="InterPro" id="IPR051081">
    <property type="entry name" value="HTH_MetalResp_TranReg"/>
</dbReference>
<feature type="domain" description="HTH arsR-type" evidence="4">
    <location>
        <begin position="14"/>
        <end position="105"/>
    </location>
</feature>
<evidence type="ECO:0000259" key="4">
    <source>
        <dbReference type="SMART" id="SM00418"/>
    </source>
</evidence>
<dbReference type="SUPFAM" id="SSF46785">
    <property type="entry name" value="Winged helix' DNA-binding domain"/>
    <property type="match status" value="1"/>
</dbReference>
<keyword evidence="3" id="KW-0804">Transcription</keyword>
<dbReference type="Gene3D" id="6.10.140.2180">
    <property type="match status" value="1"/>
</dbReference>
<proteinExistence type="predicted"/>
<dbReference type="SMART" id="SM00418">
    <property type="entry name" value="HTH_ARSR"/>
    <property type="match status" value="1"/>
</dbReference>
<dbReference type="InterPro" id="IPR001845">
    <property type="entry name" value="HTH_ArsR_DNA-bd_dom"/>
</dbReference>
<dbReference type="InterPro" id="IPR036388">
    <property type="entry name" value="WH-like_DNA-bd_sf"/>
</dbReference>
<dbReference type="RefSeq" id="WP_205122148.1">
    <property type="nucleotide sequence ID" value="NZ_JAFBCM010000001.1"/>
</dbReference>
<accession>A0ABV7Y5Z2</accession>
<dbReference type="Proteomes" id="UP001595699">
    <property type="component" value="Unassembled WGS sequence"/>
</dbReference>
<gene>
    <name evidence="5" type="ORF">ACFOUW_01285</name>
</gene>
<dbReference type="Gene3D" id="1.10.10.10">
    <property type="entry name" value="Winged helix-like DNA-binding domain superfamily/Winged helix DNA-binding domain"/>
    <property type="match status" value="1"/>
</dbReference>
<organism evidence="5 6">
    <name type="scientific">Tenggerimyces flavus</name>
    <dbReference type="NCBI Taxonomy" id="1708749"/>
    <lineage>
        <taxon>Bacteria</taxon>
        <taxon>Bacillati</taxon>
        <taxon>Actinomycetota</taxon>
        <taxon>Actinomycetes</taxon>
        <taxon>Propionibacteriales</taxon>
        <taxon>Nocardioidaceae</taxon>
        <taxon>Tenggerimyces</taxon>
    </lineage>
</organism>
<protein>
    <submittedName>
        <fullName evidence="5">ArsR/SmtB family transcription factor</fullName>
    </submittedName>
</protein>
<evidence type="ECO:0000256" key="2">
    <source>
        <dbReference type="ARBA" id="ARBA00023125"/>
    </source>
</evidence>
<name>A0ABV7Y5Z2_9ACTN</name>
<dbReference type="InterPro" id="IPR011991">
    <property type="entry name" value="ArsR-like_HTH"/>
</dbReference>
<keyword evidence="6" id="KW-1185">Reference proteome</keyword>
<dbReference type="CDD" id="cd00090">
    <property type="entry name" value="HTH_ARSR"/>
    <property type="match status" value="1"/>
</dbReference>
<evidence type="ECO:0000313" key="5">
    <source>
        <dbReference type="EMBL" id="MFC3759459.1"/>
    </source>
</evidence>
<dbReference type="PANTHER" id="PTHR33154">
    <property type="entry name" value="TRANSCRIPTIONAL REGULATOR, ARSR FAMILY"/>
    <property type="match status" value="1"/>
</dbReference>
<dbReference type="Pfam" id="PF01022">
    <property type="entry name" value="HTH_5"/>
    <property type="match status" value="1"/>
</dbReference>
<evidence type="ECO:0000313" key="6">
    <source>
        <dbReference type="Proteomes" id="UP001595699"/>
    </source>
</evidence>
<dbReference type="PANTHER" id="PTHR33154:SF15">
    <property type="entry name" value="REGULATORY PROTEIN ARSR"/>
    <property type="match status" value="1"/>
</dbReference>
<evidence type="ECO:0000256" key="1">
    <source>
        <dbReference type="ARBA" id="ARBA00023015"/>
    </source>
</evidence>
<reference evidence="6" key="1">
    <citation type="journal article" date="2019" name="Int. J. Syst. Evol. Microbiol.">
        <title>The Global Catalogue of Microorganisms (GCM) 10K type strain sequencing project: providing services to taxonomists for standard genome sequencing and annotation.</title>
        <authorList>
            <consortium name="The Broad Institute Genomics Platform"/>
            <consortium name="The Broad Institute Genome Sequencing Center for Infectious Disease"/>
            <person name="Wu L."/>
            <person name="Ma J."/>
        </authorList>
    </citation>
    <scope>NUCLEOTIDE SEQUENCE [LARGE SCALE GENOMIC DNA]</scope>
    <source>
        <strain evidence="6">CGMCC 4.7241</strain>
    </source>
</reference>